<dbReference type="PROSITE" id="PS00972">
    <property type="entry name" value="USP_1"/>
    <property type="match status" value="1"/>
</dbReference>
<comment type="caution">
    <text evidence="4">The sequence shown here is derived from an EMBL/GenBank/DDBJ whole genome shotgun (WGS) entry which is preliminary data.</text>
</comment>
<dbReference type="PANTHER" id="PTHR24006">
    <property type="entry name" value="UBIQUITIN CARBOXYL-TERMINAL HYDROLASE"/>
    <property type="match status" value="1"/>
</dbReference>
<sequence>MIYYVSQLNSESSVNKAAASHKELLQTSVLKKKAMQGHQHPKDISIGNNIAKSNESPRQNNKPKTKMQSNCKQKREEPEKKSMKPNMHIYNDNSIKEISTNSRNYVNKNNTKSFYQEPTPQSNASRIISRGSKFTSKENFYREMKLKGIRNIGNTCFINSIFQVLLNIPQFISDACNSLSKVQFNSSSLIREICLIYIEYYTNNKSYIQINNFFEVLREKIPYLSDKRQHDVAEFFQLLAESCENEILPYLCSTLSNKSDEILFSKTQMLLYDPFMMNFGFSIITNVVCGTCGKVITEEIQTNFILHIPLVYSTLKDCLAQTFQKEPIQIAKKKDDHNNQYASYDTNNFVYYCNNCNNSTSFFLSSSFYRIPRFLFIQIERFDSTLTKNTSSIDVPNHLNISHFINDTYFAPPNPIKITSREQLDIESFCSNLFESNDSYSFGKAKKNSKVSSIYEDEKMKQKVGYPNAKYHLISVILHEGSFSGGHYTTAIPSQFSREGSWSIISDDAVLENKVFNRSAPYCFIYQIDQ</sequence>
<feature type="compositionally biased region" description="Basic and acidic residues" evidence="2">
    <location>
        <begin position="73"/>
        <end position="82"/>
    </location>
</feature>
<dbReference type="GO" id="GO:0016787">
    <property type="term" value="F:hydrolase activity"/>
    <property type="evidence" value="ECO:0007669"/>
    <property type="project" value="UniProtKB-KW"/>
</dbReference>
<dbReference type="InterPro" id="IPR038765">
    <property type="entry name" value="Papain-like_cys_pep_sf"/>
</dbReference>
<dbReference type="PROSITE" id="PS00973">
    <property type="entry name" value="USP_2"/>
    <property type="match status" value="1"/>
</dbReference>
<reference evidence="4 5" key="1">
    <citation type="submission" date="2024-04" db="EMBL/GenBank/DDBJ databases">
        <title>Tritrichomonas musculus Genome.</title>
        <authorList>
            <person name="Alves-Ferreira E."/>
            <person name="Grigg M."/>
            <person name="Lorenzi H."/>
            <person name="Galac M."/>
        </authorList>
    </citation>
    <scope>NUCLEOTIDE SEQUENCE [LARGE SCALE GENOMIC DNA]</scope>
    <source>
        <strain evidence="4 5">EAF2021</strain>
    </source>
</reference>
<dbReference type="EMBL" id="JAPFFF010000007">
    <property type="protein sequence ID" value="KAK8885984.1"/>
    <property type="molecule type" value="Genomic_DNA"/>
</dbReference>
<dbReference type="PROSITE" id="PS50235">
    <property type="entry name" value="USP_3"/>
    <property type="match status" value="1"/>
</dbReference>
<proteinExistence type="inferred from homology"/>
<evidence type="ECO:0000313" key="5">
    <source>
        <dbReference type="Proteomes" id="UP001470230"/>
    </source>
</evidence>
<dbReference type="Pfam" id="PF00443">
    <property type="entry name" value="UCH"/>
    <property type="match status" value="1"/>
</dbReference>
<protein>
    <recommendedName>
        <fullName evidence="1">Ubiquitin carboxyl-terminal hydrolase</fullName>
        <ecNumber evidence="1">3.4.19.12</ecNumber>
    </recommendedName>
</protein>
<feature type="domain" description="USP" evidence="3">
    <location>
        <begin position="147"/>
        <end position="529"/>
    </location>
</feature>
<name>A0ABR2K4L1_9EUKA</name>
<keyword evidence="1 4" id="KW-0378">Hydrolase</keyword>
<comment type="similarity">
    <text evidence="1">Belongs to the peptidase C19 family.</text>
</comment>
<dbReference type="InterPro" id="IPR001394">
    <property type="entry name" value="Peptidase_C19_UCH"/>
</dbReference>
<accession>A0ABR2K4L1</accession>
<keyword evidence="1" id="KW-0645">Protease</keyword>
<keyword evidence="1" id="KW-0833">Ubl conjugation pathway</keyword>
<dbReference type="Gene3D" id="3.90.70.10">
    <property type="entry name" value="Cysteine proteinases"/>
    <property type="match status" value="1"/>
</dbReference>
<dbReference type="CDD" id="cd02257">
    <property type="entry name" value="Peptidase_C19"/>
    <property type="match status" value="1"/>
</dbReference>
<evidence type="ECO:0000313" key="4">
    <source>
        <dbReference type="EMBL" id="KAK8885984.1"/>
    </source>
</evidence>
<evidence type="ECO:0000256" key="1">
    <source>
        <dbReference type="RuleBase" id="RU366025"/>
    </source>
</evidence>
<keyword evidence="1" id="KW-0788">Thiol protease</keyword>
<evidence type="ECO:0000259" key="3">
    <source>
        <dbReference type="PROSITE" id="PS50235"/>
    </source>
</evidence>
<dbReference type="Proteomes" id="UP001470230">
    <property type="component" value="Unassembled WGS sequence"/>
</dbReference>
<dbReference type="SUPFAM" id="SSF54001">
    <property type="entry name" value="Cysteine proteinases"/>
    <property type="match status" value="1"/>
</dbReference>
<comment type="catalytic activity">
    <reaction evidence="1">
        <text>Thiol-dependent hydrolysis of ester, thioester, amide, peptide and isopeptide bonds formed by the C-terminal Gly of ubiquitin (a 76-residue protein attached to proteins as an intracellular targeting signal).</text>
        <dbReference type="EC" id="3.4.19.12"/>
    </reaction>
</comment>
<dbReference type="InterPro" id="IPR050164">
    <property type="entry name" value="Peptidase_C19"/>
</dbReference>
<dbReference type="InterPro" id="IPR028889">
    <property type="entry name" value="USP"/>
</dbReference>
<dbReference type="EC" id="3.4.19.12" evidence="1"/>
<organism evidence="4 5">
    <name type="scientific">Tritrichomonas musculus</name>
    <dbReference type="NCBI Taxonomy" id="1915356"/>
    <lineage>
        <taxon>Eukaryota</taxon>
        <taxon>Metamonada</taxon>
        <taxon>Parabasalia</taxon>
        <taxon>Tritrichomonadida</taxon>
        <taxon>Tritrichomonadidae</taxon>
        <taxon>Tritrichomonas</taxon>
    </lineage>
</organism>
<feature type="region of interest" description="Disordered" evidence="2">
    <location>
        <begin position="33"/>
        <end position="90"/>
    </location>
</feature>
<gene>
    <name evidence="4" type="ORF">M9Y10_041443</name>
</gene>
<feature type="compositionally biased region" description="Polar residues" evidence="2">
    <location>
        <begin position="46"/>
        <end position="71"/>
    </location>
</feature>
<evidence type="ECO:0000256" key="2">
    <source>
        <dbReference type="SAM" id="MobiDB-lite"/>
    </source>
</evidence>
<dbReference type="InterPro" id="IPR018200">
    <property type="entry name" value="USP_CS"/>
</dbReference>
<keyword evidence="5" id="KW-1185">Reference proteome</keyword>